<dbReference type="InterPro" id="IPR010985">
    <property type="entry name" value="Ribbon_hlx_hlx"/>
</dbReference>
<dbReference type="Proteomes" id="UP000199477">
    <property type="component" value="Unassembled WGS sequence"/>
</dbReference>
<evidence type="ECO:0000313" key="2">
    <source>
        <dbReference type="Proteomes" id="UP000199477"/>
    </source>
</evidence>
<proteinExistence type="predicted"/>
<dbReference type="GO" id="GO:0006355">
    <property type="term" value="P:regulation of DNA-templated transcription"/>
    <property type="evidence" value="ECO:0007669"/>
    <property type="project" value="InterPro"/>
</dbReference>
<gene>
    <name evidence="1" type="ORF">SAMN02799615_01173</name>
</gene>
<dbReference type="AlphaFoldDB" id="A0A1I2BJW3"/>
<sequence length="65" mass="7253">MPAEKKAYPLRISPAVLEAMQRWADDDLRSVNAQIEYVLREALRKSGRLKPGQAAPVADDQDDST</sequence>
<evidence type="ECO:0000313" key="1">
    <source>
        <dbReference type="EMBL" id="SFE56207.1"/>
    </source>
</evidence>
<name>A0A1I2BJW3_9GAMM</name>
<accession>A0A1I2BJW3</accession>
<protein>
    <recommendedName>
        <fullName evidence="3">Arc-like DNA binding domain-containing protein</fullName>
    </recommendedName>
</protein>
<dbReference type="Gene3D" id="1.10.1220.10">
    <property type="entry name" value="Met repressor-like"/>
    <property type="match status" value="1"/>
</dbReference>
<dbReference type="SUPFAM" id="SSF47598">
    <property type="entry name" value="Ribbon-helix-helix"/>
    <property type="match status" value="1"/>
</dbReference>
<dbReference type="STRING" id="500610.SAMN02799615_01173"/>
<evidence type="ECO:0008006" key="3">
    <source>
        <dbReference type="Google" id="ProtNLM"/>
    </source>
</evidence>
<dbReference type="RefSeq" id="WP_026635948.1">
    <property type="nucleotide sequence ID" value="NZ_FONH01000003.1"/>
</dbReference>
<keyword evidence="2" id="KW-1185">Reference proteome</keyword>
<reference evidence="2" key="1">
    <citation type="submission" date="2016-10" db="EMBL/GenBank/DDBJ databases">
        <authorList>
            <person name="Varghese N."/>
            <person name="Submissions S."/>
        </authorList>
    </citation>
    <scope>NUCLEOTIDE SEQUENCE [LARGE SCALE GENOMIC DNA]</scope>
    <source>
        <strain evidence="2">UNC178MFTsu3.1</strain>
    </source>
</reference>
<dbReference type="EMBL" id="FONH01000003">
    <property type="protein sequence ID" value="SFE56207.1"/>
    <property type="molecule type" value="Genomic_DNA"/>
</dbReference>
<dbReference type="InterPro" id="IPR013321">
    <property type="entry name" value="Arc_rbn_hlx_hlx"/>
</dbReference>
<organism evidence="1 2">
    <name type="scientific">Dyella marensis</name>
    <dbReference type="NCBI Taxonomy" id="500610"/>
    <lineage>
        <taxon>Bacteria</taxon>
        <taxon>Pseudomonadati</taxon>
        <taxon>Pseudomonadota</taxon>
        <taxon>Gammaproteobacteria</taxon>
        <taxon>Lysobacterales</taxon>
        <taxon>Rhodanobacteraceae</taxon>
        <taxon>Dyella</taxon>
    </lineage>
</organism>